<proteinExistence type="predicted"/>
<dbReference type="AlphaFoldDB" id="A0A9D2M6U1"/>
<reference evidence="1" key="2">
    <citation type="submission" date="2021-04" db="EMBL/GenBank/DDBJ databases">
        <authorList>
            <person name="Gilroy R."/>
        </authorList>
    </citation>
    <scope>NUCLEOTIDE SEQUENCE</scope>
    <source>
        <strain evidence="1">ChiBcec8-13705</strain>
    </source>
</reference>
<reference evidence="1" key="1">
    <citation type="journal article" date="2021" name="PeerJ">
        <title>Extensive microbial diversity within the chicken gut microbiome revealed by metagenomics and culture.</title>
        <authorList>
            <person name="Gilroy R."/>
            <person name="Ravi A."/>
            <person name="Getino M."/>
            <person name="Pursley I."/>
            <person name="Horton D.L."/>
            <person name="Alikhan N.F."/>
            <person name="Baker D."/>
            <person name="Gharbi K."/>
            <person name="Hall N."/>
            <person name="Watson M."/>
            <person name="Adriaenssens E.M."/>
            <person name="Foster-Nyarko E."/>
            <person name="Jarju S."/>
            <person name="Secka A."/>
            <person name="Antonio M."/>
            <person name="Oren A."/>
            <person name="Chaudhuri R.R."/>
            <person name="La Ragione R."/>
            <person name="Hildebrand F."/>
            <person name="Pallen M.J."/>
        </authorList>
    </citation>
    <scope>NUCLEOTIDE SEQUENCE</scope>
    <source>
        <strain evidence="1">ChiBcec8-13705</strain>
    </source>
</reference>
<evidence type="ECO:0008006" key="3">
    <source>
        <dbReference type="Google" id="ProtNLM"/>
    </source>
</evidence>
<dbReference type="EMBL" id="DWYG01000085">
    <property type="protein sequence ID" value="HJB41938.1"/>
    <property type="molecule type" value="Genomic_DNA"/>
</dbReference>
<evidence type="ECO:0000313" key="2">
    <source>
        <dbReference type="Proteomes" id="UP000886803"/>
    </source>
</evidence>
<name>A0A9D2M6U1_9FIRM</name>
<dbReference type="Proteomes" id="UP000886803">
    <property type="component" value="Unassembled WGS sequence"/>
</dbReference>
<comment type="caution">
    <text evidence="1">The sequence shown here is derived from an EMBL/GenBank/DDBJ whole genome shotgun (WGS) entry which is preliminary data.</text>
</comment>
<organism evidence="1 2">
    <name type="scientific">Candidatus Gemmiger avicola</name>
    <dbReference type="NCBI Taxonomy" id="2838605"/>
    <lineage>
        <taxon>Bacteria</taxon>
        <taxon>Bacillati</taxon>
        <taxon>Bacillota</taxon>
        <taxon>Clostridia</taxon>
        <taxon>Eubacteriales</taxon>
        <taxon>Gemmiger</taxon>
    </lineage>
</organism>
<sequence length="455" mass="49055">MNPYTSYLEQAFGRGDVTGPKMQAAIREWFDLYFGRAFPGEDPADRLPVLIVSKLCRAVFAEYESRLAPGGAKAGWMAGNLRALDAVKGRAMQAALVGGECLLKPVPAGKGFAFVPVRRDCFAPLGRDAEGRLQAVGTMELLSGAGRHYMLLERRSAGADGLTIETRLFELAGGRLGREAPLATLPATADLRPTLLLPGVPGVGLASLRTPMLNCVDGGAEAVGVFAPAAGLLHRLGRTEHQLRREFENGASRVFASEDLLRRDPGGRADYRDDLFVGLPDDPANLGVTVYSPPLRDASFLARKQDILRGCESLIGLRRGTLSEVDATERTATEVSSSSGEYNLTIGDFQAAWRCAVEEALALCEALGRAYGLCDAEPYDAAAALTLDWGDGVLYDRAQTWQEYREMAADGLLRPEYALAWYFGLPHETEADLAAVRERYMPAAAKGGEKHGEEA</sequence>
<accession>A0A9D2M6U1</accession>
<gene>
    <name evidence="1" type="ORF">H9945_05500</name>
</gene>
<protein>
    <recommendedName>
        <fullName evidence="3">Phage portal protein</fullName>
    </recommendedName>
</protein>
<evidence type="ECO:0000313" key="1">
    <source>
        <dbReference type="EMBL" id="HJB41938.1"/>
    </source>
</evidence>